<comment type="caution">
    <text evidence="2">The sequence shown here is derived from an EMBL/GenBank/DDBJ whole genome shotgun (WGS) entry which is preliminary data.</text>
</comment>
<protein>
    <submittedName>
        <fullName evidence="2">Amino acid adenylation domain-containing protein</fullName>
    </submittedName>
</protein>
<sequence length="505" mass="58256">MDITVLDIFEKSCHEYQNKTLFKDQFSSVSYVEAQRLSKSIATSLLQKVNVKNNPIVVFIDRNIESLITFLGITYSGNFYAPIDINQPKERVEKILNKLQPSILINATKKEKLDYGNDKCPLFNYKELLDIKIDEKLLNQVRESMIDTDPLYAIFTSGSTGTPKGVLIKQYAVLDMVNQFKKEFHFDENNIFGNQAPFDFDVSVKDIYSTLLNGATLIVIPKVCFMFPTKLIEYINENKINTAIWATSVFRIVENVKGLEKDKMQTLKLAMFSGEVMPTKVLNYWRKNQPDIQYVNLYGPTEITCNCTFYKVEKEFDDKDTLPIGKAFRNTEILLLDNEDKLITEANIQGEICVRGSSLALGYYNDPEITAKAFVQNPLNKSYEEKIYRTGDLAEYNELGELIFIGRKDHQIKHMGHRIELAEIEKLANSVDFINASVCVYNEEREKIVMFYESKEDDNKKVYLTLKELLPKYMIPNEMIWYEKLPVTKNSKIDRVKLKGIHCGA</sequence>
<dbReference type="AlphaFoldDB" id="H3NQD6"/>
<keyword evidence="3" id="KW-1185">Reference proteome</keyword>
<dbReference type="Pfam" id="PF00501">
    <property type="entry name" value="AMP-binding"/>
    <property type="match status" value="1"/>
</dbReference>
<organism evidence="2 3">
    <name type="scientific">Helcococcus kunzii ATCC 51366</name>
    <dbReference type="NCBI Taxonomy" id="883114"/>
    <lineage>
        <taxon>Bacteria</taxon>
        <taxon>Bacillati</taxon>
        <taxon>Bacillota</taxon>
        <taxon>Tissierellia</taxon>
        <taxon>Tissierellales</taxon>
        <taxon>Peptoniphilaceae</taxon>
        <taxon>Helcococcus</taxon>
    </lineage>
</organism>
<dbReference type="Proteomes" id="UP000004191">
    <property type="component" value="Unassembled WGS sequence"/>
</dbReference>
<dbReference type="STRING" id="883114.HMPREF9709_01547"/>
<name>H3NQD6_9FIRM</name>
<dbReference type="SUPFAM" id="SSF56801">
    <property type="entry name" value="Acetyl-CoA synthetase-like"/>
    <property type="match status" value="1"/>
</dbReference>
<dbReference type="NCBIfam" id="TIGR01733">
    <property type="entry name" value="AA-adenyl-dom"/>
    <property type="match status" value="1"/>
</dbReference>
<dbReference type="InterPro" id="IPR010071">
    <property type="entry name" value="AA_adenyl_dom"/>
</dbReference>
<dbReference type="GO" id="GO:0043041">
    <property type="term" value="P:amino acid activation for nonribosomal peptide biosynthetic process"/>
    <property type="evidence" value="ECO:0007669"/>
    <property type="project" value="TreeGrafter"/>
</dbReference>
<reference evidence="2 3" key="1">
    <citation type="submission" date="2012-01" db="EMBL/GenBank/DDBJ databases">
        <title>The Genome Sequence of Helcococcus kunzii ATCC 51366.</title>
        <authorList>
            <consortium name="The Broad Institute Genome Sequencing Platform"/>
            <person name="Earl A."/>
            <person name="Ward D."/>
            <person name="Feldgarden M."/>
            <person name="Gevers D."/>
            <person name="Huys G."/>
            <person name="Young S.K."/>
            <person name="Zeng Q."/>
            <person name="Gargeya S."/>
            <person name="Fitzgerald M."/>
            <person name="Haas B."/>
            <person name="Abouelleil A."/>
            <person name="Alvarado L."/>
            <person name="Arachchi H.M."/>
            <person name="Berlin A."/>
            <person name="Chapman S.B."/>
            <person name="Gearin G."/>
            <person name="Goldberg J."/>
            <person name="Griggs A."/>
            <person name="Gujja S."/>
            <person name="Hansen M."/>
            <person name="Heiman D."/>
            <person name="Howarth C."/>
            <person name="Larimer J."/>
            <person name="Lui A."/>
            <person name="MacDonald P.J.P."/>
            <person name="McCowen C."/>
            <person name="Montmayeur A."/>
            <person name="Murphy C."/>
            <person name="Neiman D."/>
            <person name="Pearson M."/>
            <person name="Priest M."/>
            <person name="Roberts A."/>
            <person name="Saif S."/>
            <person name="Shea T."/>
            <person name="Sisk P."/>
            <person name="Stolte C."/>
            <person name="Sykes S."/>
            <person name="Wortman J."/>
            <person name="Nusbaum C."/>
            <person name="Birren B."/>
        </authorList>
    </citation>
    <scope>NUCLEOTIDE SEQUENCE [LARGE SCALE GENOMIC DNA]</scope>
    <source>
        <strain evidence="2 3">ATCC 51366</strain>
    </source>
</reference>
<dbReference type="InterPro" id="IPR042099">
    <property type="entry name" value="ANL_N_sf"/>
</dbReference>
<dbReference type="PATRIC" id="fig|883114.3.peg.1544"/>
<gene>
    <name evidence="2" type="ORF">HMPREF9709_01547</name>
</gene>
<evidence type="ECO:0000313" key="3">
    <source>
        <dbReference type="Proteomes" id="UP000004191"/>
    </source>
</evidence>
<dbReference type="GO" id="GO:0031177">
    <property type="term" value="F:phosphopantetheine binding"/>
    <property type="evidence" value="ECO:0007669"/>
    <property type="project" value="TreeGrafter"/>
</dbReference>
<dbReference type="Gene3D" id="3.30.300.30">
    <property type="match status" value="1"/>
</dbReference>
<dbReference type="GO" id="GO:0044550">
    <property type="term" value="P:secondary metabolite biosynthetic process"/>
    <property type="evidence" value="ECO:0007669"/>
    <property type="project" value="TreeGrafter"/>
</dbReference>
<dbReference type="GeneID" id="96999494"/>
<dbReference type="InterPro" id="IPR045851">
    <property type="entry name" value="AMP-bd_C_sf"/>
</dbReference>
<dbReference type="PANTHER" id="PTHR45527">
    <property type="entry name" value="NONRIBOSOMAL PEPTIDE SYNTHETASE"/>
    <property type="match status" value="1"/>
</dbReference>
<evidence type="ECO:0000259" key="1">
    <source>
        <dbReference type="Pfam" id="PF00501"/>
    </source>
</evidence>
<dbReference type="InterPro" id="IPR000873">
    <property type="entry name" value="AMP-dep_synth/lig_dom"/>
</dbReference>
<dbReference type="RefSeq" id="WP_005399062.1">
    <property type="nucleotide sequence ID" value="NZ_JH601088.1"/>
</dbReference>
<dbReference type="PANTHER" id="PTHR45527:SF1">
    <property type="entry name" value="FATTY ACID SYNTHASE"/>
    <property type="match status" value="1"/>
</dbReference>
<dbReference type="EMBL" id="AGEI01000028">
    <property type="protein sequence ID" value="EHR32616.1"/>
    <property type="molecule type" value="Genomic_DNA"/>
</dbReference>
<accession>H3NQD6</accession>
<dbReference type="CDD" id="cd05930">
    <property type="entry name" value="A_NRPS"/>
    <property type="match status" value="1"/>
</dbReference>
<dbReference type="eggNOG" id="COG1020">
    <property type="taxonomic scope" value="Bacteria"/>
</dbReference>
<dbReference type="Gene3D" id="3.40.50.12780">
    <property type="entry name" value="N-terminal domain of ligase-like"/>
    <property type="match status" value="1"/>
</dbReference>
<dbReference type="GO" id="GO:0005737">
    <property type="term" value="C:cytoplasm"/>
    <property type="evidence" value="ECO:0007669"/>
    <property type="project" value="TreeGrafter"/>
</dbReference>
<evidence type="ECO:0000313" key="2">
    <source>
        <dbReference type="EMBL" id="EHR32616.1"/>
    </source>
</evidence>
<dbReference type="OrthoDB" id="9778383at2"/>
<proteinExistence type="predicted"/>
<dbReference type="HOGENOM" id="CLU_000022_2_12_9"/>
<feature type="domain" description="AMP-dependent synthetase/ligase" evidence="1">
    <location>
        <begin position="9"/>
        <end position="364"/>
    </location>
</feature>